<evidence type="ECO:0000259" key="8">
    <source>
        <dbReference type="Pfam" id="PF02770"/>
    </source>
</evidence>
<evidence type="ECO:0000256" key="5">
    <source>
        <dbReference type="ARBA" id="ARBA00023002"/>
    </source>
</evidence>
<dbReference type="InterPro" id="IPR006091">
    <property type="entry name" value="Acyl-CoA_Oxase/DH_mid-dom"/>
</dbReference>
<dbReference type="RefSeq" id="WP_153818821.1">
    <property type="nucleotide sequence ID" value="NZ_WJIE01000002.1"/>
</dbReference>
<dbReference type="Pfam" id="PF02770">
    <property type="entry name" value="Acyl-CoA_dh_M"/>
    <property type="match status" value="1"/>
</dbReference>
<dbReference type="InterPro" id="IPR006089">
    <property type="entry name" value="Acyl-CoA_DH_CS"/>
</dbReference>
<feature type="domain" description="Acyl-CoA dehydrogenase/oxidase C-terminal" evidence="7">
    <location>
        <begin position="237"/>
        <end position="387"/>
    </location>
</feature>
<dbReference type="FunFam" id="1.20.140.10:FF:000001">
    <property type="entry name" value="Acyl-CoA dehydrogenase"/>
    <property type="match status" value="1"/>
</dbReference>
<dbReference type="SUPFAM" id="SSF56645">
    <property type="entry name" value="Acyl-CoA dehydrogenase NM domain-like"/>
    <property type="match status" value="1"/>
</dbReference>
<accession>A0A6N7PJ10</accession>
<dbReference type="Gene3D" id="2.40.110.10">
    <property type="entry name" value="Butyryl-CoA Dehydrogenase, subunit A, domain 2"/>
    <property type="match status" value="1"/>
</dbReference>
<evidence type="ECO:0000313" key="10">
    <source>
        <dbReference type="EMBL" id="MRG91978.1"/>
    </source>
</evidence>
<dbReference type="SUPFAM" id="SSF47203">
    <property type="entry name" value="Acyl-CoA dehydrogenase C-terminal domain-like"/>
    <property type="match status" value="1"/>
</dbReference>
<keyword evidence="4 6" id="KW-0274">FAD</keyword>
<dbReference type="InterPro" id="IPR046373">
    <property type="entry name" value="Acyl-CoA_Oxase/DH_mid-dom_sf"/>
</dbReference>
<dbReference type="PROSITE" id="PS00072">
    <property type="entry name" value="ACYL_COA_DH_1"/>
    <property type="match status" value="1"/>
</dbReference>
<dbReference type="PANTHER" id="PTHR43884:SF22">
    <property type="entry name" value="BLR3437 PROTEIN"/>
    <property type="match status" value="1"/>
</dbReference>
<keyword evidence="5 6" id="KW-0560">Oxidoreductase</keyword>
<reference evidence="10 11" key="1">
    <citation type="submission" date="2019-10" db="EMBL/GenBank/DDBJ databases">
        <title>A soil myxobacterium in the family Polyangiaceae.</title>
        <authorList>
            <person name="Li Y."/>
            <person name="Wang J."/>
        </authorList>
    </citation>
    <scope>NUCLEOTIDE SEQUENCE [LARGE SCALE GENOMIC DNA]</scope>
    <source>
        <strain evidence="10 11">DSM 14734</strain>
    </source>
</reference>
<dbReference type="OrthoDB" id="5510711at2"/>
<keyword evidence="3 6" id="KW-0285">Flavoprotein</keyword>
<dbReference type="GO" id="GO:0003995">
    <property type="term" value="F:acyl-CoA dehydrogenase activity"/>
    <property type="evidence" value="ECO:0007669"/>
    <property type="project" value="InterPro"/>
</dbReference>
<evidence type="ECO:0000259" key="9">
    <source>
        <dbReference type="Pfam" id="PF02771"/>
    </source>
</evidence>
<dbReference type="Pfam" id="PF00441">
    <property type="entry name" value="Acyl-CoA_dh_1"/>
    <property type="match status" value="1"/>
</dbReference>
<comment type="similarity">
    <text evidence="2 6">Belongs to the acyl-CoA dehydrogenase family.</text>
</comment>
<dbReference type="InterPro" id="IPR013786">
    <property type="entry name" value="AcylCoA_DH/ox_N"/>
</dbReference>
<dbReference type="PANTHER" id="PTHR43884">
    <property type="entry name" value="ACYL-COA DEHYDROGENASE"/>
    <property type="match status" value="1"/>
</dbReference>
<evidence type="ECO:0000256" key="1">
    <source>
        <dbReference type="ARBA" id="ARBA00001974"/>
    </source>
</evidence>
<feature type="domain" description="Acyl-CoA dehydrogenase/oxidase N-terminal" evidence="9">
    <location>
        <begin position="36"/>
        <end position="129"/>
    </location>
</feature>
<dbReference type="AlphaFoldDB" id="A0A6N7PJ10"/>
<protein>
    <submittedName>
        <fullName evidence="10">Acyl-CoA dehydrogenase</fullName>
    </submittedName>
</protein>
<evidence type="ECO:0000259" key="7">
    <source>
        <dbReference type="Pfam" id="PF00441"/>
    </source>
</evidence>
<dbReference type="InterPro" id="IPR009100">
    <property type="entry name" value="AcylCoA_DH/oxidase_NM_dom_sf"/>
</dbReference>
<evidence type="ECO:0000256" key="6">
    <source>
        <dbReference type="RuleBase" id="RU362125"/>
    </source>
</evidence>
<organism evidence="10 11">
    <name type="scientific">Polyangium spumosum</name>
    <dbReference type="NCBI Taxonomy" id="889282"/>
    <lineage>
        <taxon>Bacteria</taxon>
        <taxon>Pseudomonadati</taxon>
        <taxon>Myxococcota</taxon>
        <taxon>Polyangia</taxon>
        <taxon>Polyangiales</taxon>
        <taxon>Polyangiaceae</taxon>
        <taxon>Polyangium</taxon>
    </lineage>
</organism>
<evidence type="ECO:0000313" key="11">
    <source>
        <dbReference type="Proteomes" id="UP000440224"/>
    </source>
</evidence>
<feature type="domain" description="Acyl-CoA oxidase/dehydrogenase middle" evidence="8">
    <location>
        <begin position="134"/>
        <end position="224"/>
    </location>
</feature>
<dbReference type="InterPro" id="IPR036250">
    <property type="entry name" value="AcylCo_DH-like_C"/>
</dbReference>
<comment type="caution">
    <text evidence="10">The sequence shown here is derived from an EMBL/GenBank/DDBJ whole genome shotgun (WGS) entry which is preliminary data.</text>
</comment>
<evidence type="ECO:0000256" key="4">
    <source>
        <dbReference type="ARBA" id="ARBA00022827"/>
    </source>
</evidence>
<dbReference type="GO" id="GO:0050660">
    <property type="term" value="F:flavin adenine dinucleotide binding"/>
    <property type="evidence" value="ECO:0007669"/>
    <property type="project" value="InterPro"/>
</dbReference>
<comment type="cofactor">
    <cofactor evidence="1 6">
        <name>FAD</name>
        <dbReference type="ChEBI" id="CHEBI:57692"/>
    </cofactor>
</comment>
<dbReference type="Gene3D" id="1.20.140.10">
    <property type="entry name" value="Butyryl-CoA Dehydrogenase, subunit A, domain 3"/>
    <property type="match status" value="1"/>
</dbReference>
<evidence type="ECO:0000256" key="2">
    <source>
        <dbReference type="ARBA" id="ARBA00009347"/>
    </source>
</evidence>
<evidence type="ECO:0000256" key="3">
    <source>
        <dbReference type="ARBA" id="ARBA00022630"/>
    </source>
</evidence>
<keyword evidence="11" id="KW-1185">Reference proteome</keyword>
<dbReference type="EMBL" id="WJIE01000002">
    <property type="protein sequence ID" value="MRG91978.1"/>
    <property type="molecule type" value="Genomic_DNA"/>
</dbReference>
<dbReference type="Proteomes" id="UP000440224">
    <property type="component" value="Unassembled WGS sequence"/>
</dbReference>
<dbReference type="Pfam" id="PF02771">
    <property type="entry name" value="Acyl-CoA_dh_N"/>
    <property type="match status" value="1"/>
</dbReference>
<gene>
    <name evidence="10" type="ORF">GF068_08575</name>
</gene>
<dbReference type="InterPro" id="IPR037069">
    <property type="entry name" value="AcylCoA_DH/ox_N_sf"/>
</dbReference>
<proteinExistence type="inferred from homology"/>
<name>A0A6N7PJ10_9BACT</name>
<dbReference type="InterPro" id="IPR009075">
    <property type="entry name" value="AcylCo_DH/oxidase_C"/>
</dbReference>
<sequence length="388" mass="41674">MSARFLLSLPDLSPFFELRHHELATRLQGEHLDVLATTQDPAEVARLLGDPLGLYSYLVPEAYGGATTGRPVDLAYIDVRALVLVREALGQVSAQADSIFAVQGLGTYPILLGGSQDLIAEVVPDVVRGRRLGAFALTEPEAGSDVASLRTVAREDGDSFLLDGEKTLISNVPYADHHVVFANADPSLGRKGITAFYVPKGAPGLTLEALPMSAHPLGRLRLEGCRVPKEHVLGHVGAGFRIAMETLDAFRISVGAAANGMAARGLSASIEHVKRRRQFGAPLADRQIVQAYLAEMSTELDAARLLVARAAHRRDTTGERVTSEAAKAKMYATEAAQRIIDKAVQLHGGIGVLEGGVVERLYREIRPLRIYEGTTEIQKLVIAKALLG</sequence>
<dbReference type="Gene3D" id="1.10.540.10">
    <property type="entry name" value="Acyl-CoA dehydrogenase/oxidase, N-terminal domain"/>
    <property type="match status" value="1"/>
</dbReference>